<evidence type="ECO:0000313" key="2">
    <source>
        <dbReference type="Proteomes" id="UP001595976"/>
    </source>
</evidence>
<keyword evidence="2" id="KW-1185">Reference proteome</keyword>
<accession>A0ABW0F2E9</accession>
<protein>
    <recommendedName>
        <fullName evidence="3">Bacteriocin</fullName>
    </recommendedName>
</protein>
<dbReference type="RefSeq" id="WP_158443993.1">
    <property type="nucleotide sequence ID" value="NZ_JAOAOS010000004.1"/>
</dbReference>
<proteinExistence type="predicted"/>
<dbReference type="Proteomes" id="UP001595976">
    <property type="component" value="Unassembled WGS sequence"/>
</dbReference>
<gene>
    <name evidence="1" type="ORF">ACFPK2_11395</name>
</gene>
<comment type="caution">
    <text evidence="1">The sequence shown here is derived from an EMBL/GenBank/DDBJ whole genome shotgun (WGS) entry which is preliminary data.</text>
</comment>
<name>A0ABW0F2E9_9HYPH</name>
<sequence length="89" mass="8318">MNNNDIPDNASVQPPPCSDVKLSEQELEALNGAGVGNAFKGAVAGGLGLAGVGAMCGPVGAGVLGAVGVIGGAIMGAFAPDSDGPVSGL</sequence>
<reference evidence="2" key="1">
    <citation type="journal article" date="2019" name="Int. J. Syst. Evol. Microbiol.">
        <title>The Global Catalogue of Microorganisms (GCM) 10K type strain sequencing project: providing services to taxonomists for standard genome sequencing and annotation.</title>
        <authorList>
            <consortium name="The Broad Institute Genomics Platform"/>
            <consortium name="The Broad Institute Genome Sequencing Center for Infectious Disease"/>
            <person name="Wu L."/>
            <person name="Ma J."/>
        </authorList>
    </citation>
    <scope>NUCLEOTIDE SEQUENCE [LARGE SCALE GENOMIC DNA]</scope>
    <source>
        <strain evidence="2">CGMCC 1.15643</strain>
    </source>
</reference>
<evidence type="ECO:0008006" key="3">
    <source>
        <dbReference type="Google" id="ProtNLM"/>
    </source>
</evidence>
<dbReference type="EMBL" id="JBHSLI010000004">
    <property type="protein sequence ID" value="MFC5293592.1"/>
    <property type="molecule type" value="Genomic_DNA"/>
</dbReference>
<organism evidence="1 2">
    <name type="scientific">Bosea minatitlanensis</name>
    <dbReference type="NCBI Taxonomy" id="128782"/>
    <lineage>
        <taxon>Bacteria</taxon>
        <taxon>Pseudomonadati</taxon>
        <taxon>Pseudomonadota</taxon>
        <taxon>Alphaproteobacteria</taxon>
        <taxon>Hyphomicrobiales</taxon>
        <taxon>Boseaceae</taxon>
        <taxon>Bosea</taxon>
    </lineage>
</organism>
<evidence type="ECO:0000313" key="1">
    <source>
        <dbReference type="EMBL" id="MFC5293592.1"/>
    </source>
</evidence>